<comment type="caution">
    <text evidence="8">The sequence shown here is derived from an EMBL/GenBank/DDBJ whole genome shotgun (WGS) entry which is preliminary data.</text>
</comment>
<dbReference type="GO" id="GO:0005886">
    <property type="term" value="C:plasma membrane"/>
    <property type="evidence" value="ECO:0007669"/>
    <property type="project" value="TreeGrafter"/>
</dbReference>
<evidence type="ECO:0000256" key="5">
    <source>
        <dbReference type="ARBA" id="ARBA00023136"/>
    </source>
</evidence>
<dbReference type="RefSeq" id="XP_062642166.1">
    <property type="nucleotide sequence ID" value="XM_062787825.1"/>
</dbReference>
<comment type="subcellular location">
    <subcellularLocation>
        <location evidence="1">Membrane</location>
        <topology evidence="1">Single-pass membrane protein</topology>
    </subcellularLocation>
</comment>
<evidence type="ECO:0000256" key="4">
    <source>
        <dbReference type="ARBA" id="ARBA00022989"/>
    </source>
</evidence>
<keyword evidence="3" id="KW-0732">Signal</keyword>
<evidence type="ECO:0000256" key="6">
    <source>
        <dbReference type="ARBA" id="ARBA00023180"/>
    </source>
</evidence>
<keyword evidence="6" id="KW-0325">Glycoprotein</keyword>
<name>A0AAN6TPR7_9PEZI</name>
<dbReference type="InterPro" id="IPR051836">
    <property type="entry name" value="Kremen_rcpt"/>
</dbReference>
<evidence type="ECO:0000256" key="1">
    <source>
        <dbReference type="ARBA" id="ARBA00004167"/>
    </source>
</evidence>
<organism evidence="8 9">
    <name type="scientific">Parathielavia appendiculata</name>
    <dbReference type="NCBI Taxonomy" id="2587402"/>
    <lineage>
        <taxon>Eukaryota</taxon>
        <taxon>Fungi</taxon>
        <taxon>Dikarya</taxon>
        <taxon>Ascomycota</taxon>
        <taxon>Pezizomycotina</taxon>
        <taxon>Sordariomycetes</taxon>
        <taxon>Sordariomycetidae</taxon>
        <taxon>Sordariales</taxon>
        <taxon>Chaetomiaceae</taxon>
        <taxon>Parathielavia</taxon>
    </lineage>
</organism>
<sequence length="165" mass="17855">MTPTQCAAFCDVRGLTVFGVENGNECWCDSTSPDSTLEAAEGDCTALCTGDDTLLCGGFWRLTVYKKRELEVQQVEGWEYSNCYVDADARLLPVGKGASAQMTPLMCAQQCCGYRLFGVENGEECWCGDSLDTSKQTRAGECSTPCTGDGDVQCGGNWRINVYAD</sequence>
<feature type="domain" description="WSC" evidence="7">
    <location>
        <begin position="1"/>
        <end position="68"/>
    </location>
</feature>
<keyword evidence="4" id="KW-1133">Transmembrane helix</keyword>
<dbReference type="PROSITE" id="PS51212">
    <property type="entry name" value="WSC"/>
    <property type="match status" value="2"/>
</dbReference>
<reference evidence="8" key="2">
    <citation type="submission" date="2023-05" db="EMBL/GenBank/DDBJ databases">
        <authorList>
            <consortium name="Lawrence Berkeley National Laboratory"/>
            <person name="Steindorff A."/>
            <person name="Hensen N."/>
            <person name="Bonometti L."/>
            <person name="Westerberg I."/>
            <person name="Brannstrom I.O."/>
            <person name="Guillou S."/>
            <person name="Cros-Aarteil S."/>
            <person name="Calhoun S."/>
            <person name="Haridas S."/>
            <person name="Kuo A."/>
            <person name="Mondo S."/>
            <person name="Pangilinan J."/>
            <person name="Riley R."/>
            <person name="Labutti K."/>
            <person name="Andreopoulos B."/>
            <person name="Lipzen A."/>
            <person name="Chen C."/>
            <person name="Yanf M."/>
            <person name="Daum C."/>
            <person name="Ng V."/>
            <person name="Clum A."/>
            <person name="Ohm R."/>
            <person name="Martin F."/>
            <person name="Silar P."/>
            <person name="Natvig D."/>
            <person name="Lalanne C."/>
            <person name="Gautier V."/>
            <person name="Ament-Velasquez S.L."/>
            <person name="Kruys A."/>
            <person name="Hutchinson M.I."/>
            <person name="Powell A.J."/>
            <person name="Barry K."/>
            <person name="Miller A.N."/>
            <person name="Grigoriev I.V."/>
            <person name="Debuchy R."/>
            <person name="Gladieux P."/>
            <person name="Thoren M.H."/>
            <person name="Johannesson H."/>
        </authorList>
    </citation>
    <scope>NUCLEOTIDE SEQUENCE</scope>
    <source>
        <strain evidence="8">CBS 731.68</strain>
    </source>
</reference>
<keyword evidence="9" id="KW-1185">Reference proteome</keyword>
<dbReference type="Pfam" id="PF01822">
    <property type="entry name" value="WSC"/>
    <property type="match status" value="2"/>
</dbReference>
<keyword evidence="2" id="KW-0812">Transmembrane</keyword>
<keyword evidence="5" id="KW-0472">Membrane</keyword>
<evidence type="ECO:0000256" key="3">
    <source>
        <dbReference type="ARBA" id="ARBA00022729"/>
    </source>
</evidence>
<reference evidence="8" key="1">
    <citation type="journal article" date="2023" name="Mol. Phylogenet. Evol.">
        <title>Genome-scale phylogeny and comparative genomics of the fungal order Sordariales.</title>
        <authorList>
            <person name="Hensen N."/>
            <person name="Bonometti L."/>
            <person name="Westerberg I."/>
            <person name="Brannstrom I.O."/>
            <person name="Guillou S."/>
            <person name="Cros-Aarteil S."/>
            <person name="Calhoun S."/>
            <person name="Haridas S."/>
            <person name="Kuo A."/>
            <person name="Mondo S."/>
            <person name="Pangilinan J."/>
            <person name="Riley R."/>
            <person name="LaButti K."/>
            <person name="Andreopoulos B."/>
            <person name="Lipzen A."/>
            <person name="Chen C."/>
            <person name="Yan M."/>
            <person name="Daum C."/>
            <person name="Ng V."/>
            <person name="Clum A."/>
            <person name="Steindorff A."/>
            <person name="Ohm R.A."/>
            <person name="Martin F."/>
            <person name="Silar P."/>
            <person name="Natvig D.O."/>
            <person name="Lalanne C."/>
            <person name="Gautier V."/>
            <person name="Ament-Velasquez S.L."/>
            <person name="Kruys A."/>
            <person name="Hutchinson M.I."/>
            <person name="Powell A.J."/>
            <person name="Barry K."/>
            <person name="Miller A.N."/>
            <person name="Grigoriev I.V."/>
            <person name="Debuchy R."/>
            <person name="Gladieux P."/>
            <person name="Hiltunen Thoren M."/>
            <person name="Johannesson H."/>
        </authorList>
    </citation>
    <scope>NUCLEOTIDE SEQUENCE</scope>
    <source>
        <strain evidence="8">CBS 731.68</strain>
    </source>
</reference>
<protein>
    <submittedName>
        <fullName evidence="8">WSC-domain-containing protein</fullName>
    </submittedName>
</protein>
<feature type="domain" description="WSC" evidence="7">
    <location>
        <begin position="77"/>
        <end position="165"/>
    </location>
</feature>
<dbReference type="PANTHER" id="PTHR24269:SF16">
    <property type="entry name" value="PROTEIN SLG1"/>
    <property type="match status" value="1"/>
</dbReference>
<proteinExistence type="predicted"/>
<gene>
    <name evidence="8" type="ORF">N657DRAFT_541300</name>
</gene>
<dbReference type="PANTHER" id="PTHR24269">
    <property type="entry name" value="KREMEN PROTEIN"/>
    <property type="match status" value="1"/>
</dbReference>
<feature type="non-terminal residue" evidence="8">
    <location>
        <position position="165"/>
    </location>
</feature>
<dbReference type="Proteomes" id="UP001302602">
    <property type="component" value="Unassembled WGS sequence"/>
</dbReference>
<dbReference type="EMBL" id="MU853269">
    <property type="protein sequence ID" value="KAK4118393.1"/>
    <property type="molecule type" value="Genomic_DNA"/>
</dbReference>
<evidence type="ECO:0000256" key="2">
    <source>
        <dbReference type="ARBA" id="ARBA00022692"/>
    </source>
</evidence>
<dbReference type="InterPro" id="IPR002889">
    <property type="entry name" value="WSC_carb-bd"/>
</dbReference>
<evidence type="ECO:0000313" key="8">
    <source>
        <dbReference type="EMBL" id="KAK4118393.1"/>
    </source>
</evidence>
<evidence type="ECO:0000259" key="7">
    <source>
        <dbReference type="PROSITE" id="PS51212"/>
    </source>
</evidence>
<accession>A0AAN6TPR7</accession>
<dbReference type="AlphaFoldDB" id="A0AAN6TPR7"/>
<dbReference type="SMART" id="SM00321">
    <property type="entry name" value="WSC"/>
    <property type="match status" value="2"/>
</dbReference>
<dbReference type="GeneID" id="87824595"/>
<evidence type="ECO:0000313" key="9">
    <source>
        <dbReference type="Proteomes" id="UP001302602"/>
    </source>
</evidence>